<organism evidence="5 6">
    <name type="scientific">Dillenia turbinata</name>
    <dbReference type="NCBI Taxonomy" id="194707"/>
    <lineage>
        <taxon>Eukaryota</taxon>
        <taxon>Viridiplantae</taxon>
        <taxon>Streptophyta</taxon>
        <taxon>Embryophyta</taxon>
        <taxon>Tracheophyta</taxon>
        <taxon>Spermatophyta</taxon>
        <taxon>Magnoliopsida</taxon>
        <taxon>eudicotyledons</taxon>
        <taxon>Gunneridae</taxon>
        <taxon>Pentapetalae</taxon>
        <taxon>Dilleniales</taxon>
        <taxon>Dilleniaceae</taxon>
        <taxon>Dillenia</taxon>
    </lineage>
</organism>
<dbReference type="EMBL" id="JBAMMX010000024">
    <property type="protein sequence ID" value="KAK6916051.1"/>
    <property type="molecule type" value="Genomic_DNA"/>
</dbReference>
<dbReference type="GO" id="GO:0006412">
    <property type="term" value="P:translation"/>
    <property type="evidence" value="ECO:0007669"/>
    <property type="project" value="InterPro"/>
</dbReference>
<dbReference type="Gene3D" id="3.30.420.80">
    <property type="entry name" value="Ribosomal protein S11"/>
    <property type="match status" value="1"/>
</dbReference>
<keyword evidence="4" id="KW-0812">Transmembrane</keyword>
<evidence type="ECO:0000256" key="1">
    <source>
        <dbReference type="ARBA" id="ARBA00006194"/>
    </source>
</evidence>
<evidence type="ECO:0000313" key="5">
    <source>
        <dbReference type="EMBL" id="KAK6916051.1"/>
    </source>
</evidence>
<evidence type="ECO:0000256" key="4">
    <source>
        <dbReference type="SAM" id="Phobius"/>
    </source>
</evidence>
<dbReference type="InterPro" id="IPR036967">
    <property type="entry name" value="Ribosomal_uS11_sf"/>
</dbReference>
<dbReference type="PANTHER" id="PTHR11759">
    <property type="entry name" value="40S RIBOSOMAL PROTEIN S14/30S RIBOSOMAL PROTEIN S11"/>
    <property type="match status" value="1"/>
</dbReference>
<feature type="transmembrane region" description="Helical" evidence="4">
    <location>
        <begin position="184"/>
        <end position="203"/>
    </location>
</feature>
<keyword evidence="4" id="KW-1133">Transmembrane helix</keyword>
<accession>A0AAN8YWY0</accession>
<keyword evidence="2 5" id="KW-0689">Ribosomal protein</keyword>
<reference evidence="5 6" key="1">
    <citation type="submission" date="2023-12" db="EMBL/GenBank/DDBJ databases">
        <title>A high-quality genome assembly for Dillenia turbinata (Dilleniales).</title>
        <authorList>
            <person name="Chanderbali A."/>
        </authorList>
    </citation>
    <scope>NUCLEOTIDE SEQUENCE [LARGE SCALE GENOMIC DNA]</scope>
    <source>
        <strain evidence="5">LSX21</strain>
        <tissue evidence="5">Leaf</tissue>
    </source>
</reference>
<comment type="similarity">
    <text evidence="1">Belongs to the universal ribosomal protein uS11 family.</text>
</comment>
<comment type="caution">
    <text evidence="5">The sequence shown here is derived from an EMBL/GenBank/DDBJ whole genome shotgun (WGS) entry which is preliminary data.</text>
</comment>
<keyword evidence="3" id="KW-0687">Ribonucleoprotein</keyword>
<evidence type="ECO:0000256" key="2">
    <source>
        <dbReference type="ARBA" id="ARBA00022980"/>
    </source>
</evidence>
<dbReference type="SUPFAM" id="SSF53137">
    <property type="entry name" value="Translational machinery components"/>
    <property type="match status" value="1"/>
</dbReference>
<keyword evidence="6" id="KW-1185">Reference proteome</keyword>
<dbReference type="AlphaFoldDB" id="A0AAN8YWY0"/>
<evidence type="ECO:0000256" key="3">
    <source>
        <dbReference type="ARBA" id="ARBA00023274"/>
    </source>
</evidence>
<dbReference type="Proteomes" id="UP001370490">
    <property type="component" value="Unassembled WGS sequence"/>
</dbReference>
<dbReference type="InterPro" id="IPR001971">
    <property type="entry name" value="Ribosomal_uS11"/>
</dbReference>
<gene>
    <name evidence="5" type="ORF">RJ641_018912</name>
</gene>
<dbReference type="GO" id="GO:0005840">
    <property type="term" value="C:ribosome"/>
    <property type="evidence" value="ECO:0007669"/>
    <property type="project" value="UniProtKB-KW"/>
</dbReference>
<sequence>MLLSYHLKFVSLTGCLKGLNLGRSLLYSSSMEFQPGRNSRPMDFVRRTIEDDRMDLLSRPSQPNTEVNADIVHITLIRDNTFVTVTDSKGNKKFGASSGSLSEMKGGPKLSRYAAEATAEHIGRVARGMGLKSVVMKVKGIDNHLSGRLSVLLSLLCVIDCQCLTDWVVERRSLASNYGFESTIFSTVFCFYQLYIVYLLLAAQMTDAVSD</sequence>
<proteinExistence type="inferred from homology"/>
<protein>
    <submittedName>
        <fullName evidence="5">Ribosomal protein S11</fullName>
    </submittedName>
</protein>
<dbReference type="GO" id="GO:1990904">
    <property type="term" value="C:ribonucleoprotein complex"/>
    <property type="evidence" value="ECO:0007669"/>
    <property type="project" value="UniProtKB-KW"/>
</dbReference>
<name>A0AAN8YWY0_9MAGN</name>
<dbReference type="GO" id="GO:0003735">
    <property type="term" value="F:structural constituent of ribosome"/>
    <property type="evidence" value="ECO:0007669"/>
    <property type="project" value="InterPro"/>
</dbReference>
<keyword evidence="4" id="KW-0472">Membrane</keyword>
<dbReference type="Pfam" id="PF00411">
    <property type="entry name" value="Ribosomal_S11"/>
    <property type="match status" value="1"/>
</dbReference>
<evidence type="ECO:0000313" key="6">
    <source>
        <dbReference type="Proteomes" id="UP001370490"/>
    </source>
</evidence>